<dbReference type="AlphaFoldDB" id="A0A3T0D5Q9"/>
<keyword evidence="8 9" id="KW-0472">Membrane</keyword>
<evidence type="ECO:0000313" key="13">
    <source>
        <dbReference type="Proteomes" id="UP000282930"/>
    </source>
</evidence>
<accession>A0A3T0D5Q9</accession>
<organism evidence="12 13">
    <name type="scientific">Caldicellulosiruptor changbaiensis</name>
    <dbReference type="NCBI Taxonomy" id="1222016"/>
    <lineage>
        <taxon>Bacteria</taxon>
        <taxon>Bacillati</taxon>
        <taxon>Bacillota</taxon>
        <taxon>Bacillota incertae sedis</taxon>
        <taxon>Caldicellulosiruptorales</taxon>
        <taxon>Caldicellulosiruptoraceae</taxon>
        <taxon>Caldicellulosiruptor</taxon>
    </lineage>
</organism>
<feature type="active site" evidence="9">
    <location>
        <position position="124"/>
    </location>
</feature>
<dbReference type="PRINTS" id="PR00781">
    <property type="entry name" value="LIPOSIGPTASE"/>
</dbReference>
<comment type="pathway">
    <text evidence="9">Protein modification; lipoprotein biosynthesis (signal peptide cleavage).</text>
</comment>
<protein>
    <recommendedName>
        <fullName evidence="9">Lipoprotein signal peptidase</fullName>
        <ecNumber evidence="9">3.4.23.36</ecNumber>
    </recommendedName>
    <alternativeName>
        <fullName evidence="9">Prolipoprotein signal peptidase</fullName>
    </alternativeName>
    <alternativeName>
        <fullName evidence="9">Signal peptidase II</fullName>
        <shortName evidence="9">SPase II</shortName>
    </alternativeName>
</protein>
<dbReference type="PROSITE" id="PS00855">
    <property type="entry name" value="SPASE_II"/>
    <property type="match status" value="1"/>
</dbReference>
<keyword evidence="3 9" id="KW-0645">Protease</keyword>
<dbReference type="Pfam" id="PF01252">
    <property type="entry name" value="Peptidase_A8"/>
    <property type="match status" value="1"/>
</dbReference>
<evidence type="ECO:0000256" key="2">
    <source>
        <dbReference type="ARBA" id="ARBA00022475"/>
    </source>
</evidence>
<evidence type="ECO:0000256" key="10">
    <source>
        <dbReference type="RuleBase" id="RU000594"/>
    </source>
</evidence>
<dbReference type="GO" id="GO:0006508">
    <property type="term" value="P:proteolysis"/>
    <property type="evidence" value="ECO:0007669"/>
    <property type="project" value="UniProtKB-KW"/>
</dbReference>
<evidence type="ECO:0000256" key="11">
    <source>
        <dbReference type="RuleBase" id="RU004181"/>
    </source>
</evidence>
<dbReference type="HAMAP" id="MF_00161">
    <property type="entry name" value="LspA"/>
    <property type="match status" value="1"/>
</dbReference>
<dbReference type="GO" id="GO:0004190">
    <property type="term" value="F:aspartic-type endopeptidase activity"/>
    <property type="evidence" value="ECO:0007669"/>
    <property type="project" value="UniProtKB-UniRule"/>
</dbReference>
<keyword evidence="7 9" id="KW-1133">Transmembrane helix</keyword>
<dbReference type="Proteomes" id="UP000282930">
    <property type="component" value="Chromosome"/>
</dbReference>
<dbReference type="GO" id="GO:0005886">
    <property type="term" value="C:plasma membrane"/>
    <property type="evidence" value="ECO:0007669"/>
    <property type="project" value="UniProtKB-SubCell"/>
</dbReference>
<comment type="function">
    <text evidence="9 10">This protein specifically catalyzes the removal of signal peptides from prolipoproteins.</text>
</comment>
<comment type="similarity">
    <text evidence="1 9 11">Belongs to the peptidase A8 family.</text>
</comment>
<sequence>MVYWIIIMLTFLIDQFSKFLIEKHFPLGYSEEMLKHLLWLTYVQNTGGAFSILEGKQFIFIVVSIILIISLFWLLIFKKLSNQTKLAIALILGGALGNLFDRIFRGYVVDFIDIKIIPVFNIADTCITIGVFVLALELLKEGRGELLQKKGI</sequence>
<evidence type="ECO:0000256" key="3">
    <source>
        <dbReference type="ARBA" id="ARBA00022670"/>
    </source>
</evidence>
<dbReference type="UniPathway" id="UPA00665"/>
<evidence type="ECO:0000313" key="12">
    <source>
        <dbReference type="EMBL" id="AZT90338.1"/>
    </source>
</evidence>
<feature type="transmembrane region" description="Helical" evidence="9">
    <location>
        <begin position="58"/>
        <end position="77"/>
    </location>
</feature>
<keyword evidence="5 9" id="KW-0064">Aspartyl protease</keyword>
<gene>
    <name evidence="9 12" type="primary">lspA</name>
    <name evidence="12" type="ORF">ELD05_06605</name>
</gene>
<evidence type="ECO:0000256" key="7">
    <source>
        <dbReference type="ARBA" id="ARBA00022989"/>
    </source>
</evidence>
<dbReference type="PANTHER" id="PTHR33695">
    <property type="entry name" value="LIPOPROTEIN SIGNAL PEPTIDASE"/>
    <property type="match status" value="1"/>
</dbReference>
<feature type="active site" evidence="9">
    <location>
        <position position="110"/>
    </location>
</feature>
<reference evidence="12 13" key="1">
    <citation type="submission" date="2018-12" db="EMBL/GenBank/DDBJ databases">
        <title>Genome sequence from the cellulolytic species, Caldicellulosiruptor changbaiensis.</title>
        <authorList>
            <person name="Blumer-Schuette S.E."/>
            <person name="Mendoza C."/>
        </authorList>
    </citation>
    <scope>NUCLEOTIDE SEQUENCE [LARGE SCALE GENOMIC DNA]</scope>
    <source>
        <strain evidence="12 13">CBS-Z</strain>
    </source>
</reference>
<proteinExistence type="inferred from homology"/>
<keyword evidence="4 9" id="KW-0812">Transmembrane</keyword>
<keyword evidence="2 9" id="KW-1003">Cell membrane</keyword>
<feature type="transmembrane region" description="Helical" evidence="9">
    <location>
        <begin position="116"/>
        <end position="139"/>
    </location>
</feature>
<dbReference type="NCBIfam" id="TIGR00077">
    <property type="entry name" value="lspA"/>
    <property type="match status" value="1"/>
</dbReference>
<dbReference type="EMBL" id="CP034791">
    <property type="protein sequence ID" value="AZT90338.1"/>
    <property type="molecule type" value="Genomic_DNA"/>
</dbReference>
<dbReference type="KEGG" id="ccha:ELD05_06605"/>
<comment type="catalytic activity">
    <reaction evidence="9 10">
        <text>Release of signal peptides from bacterial membrane prolipoproteins. Hydrolyzes -Xaa-Yaa-Zaa-|-(S,diacylglyceryl)Cys-, in which Xaa is hydrophobic (preferably Leu), and Yaa (Ala or Ser) and Zaa (Gly or Ala) have small, neutral side chains.</text>
        <dbReference type="EC" id="3.4.23.36"/>
    </reaction>
</comment>
<keyword evidence="13" id="KW-1185">Reference proteome</keyword>
<evidence type="ECO:0000256" key="9">
    <source>
        <dbReference type="HAMAP-Rule" id="MF_00161"/>
    </source>
</evidence>
<comment type="caution">
    <text evidence="9">Lacks conserved residue(s) required for the propagation of feature annotation.</text>
</comment>
<feature type="transmembrane region" description="Helical" evidence="9">
    <location>
        <begin position="86"/>
        <end position="104"/>
    </location>
</feature>
<dbReference type="InterPro" id="IPR001872">
    <property type="entry name" value="Peptidase_A8"/>
</dbReference>
<evidence type="ECO:0000256" key="5">
    <source>
        <dbReference type="ARBA" id="ARBA00022750"/>
    </source>
</evidence>
<dbReference type="PANTHER" id="PTHR33695:SF1">
    <property type="entry name" value="LIPOPROTEIN SIGNAL PEPTIDASE"/>
    <property type="match status" value="1"/>
</dbReference>
<evidence type="ECO:0000256" key="1">
    <source>
        <dbReference type="ARBA" id="ARBA00006139"/>
    </source>
</evidence>
<comment type="subcellular location">
    <subcellularLocation>
        <location evidence="9">Cell membrane</location>
        <topology evidence="9">Multi-pass membrane protein</topology>
    </subcellularLocation>
</comment>
<name>A0A3T0D5Q9_9FIRM</name>
<evidence type="ECO:0000256" key="4">
    <source>
        <dbReference type="ARBA" id="ARBA00022692"/>
    </source>
</evidence>
<keyword evidence="6 9" id="KW-0378">Hydrolase</keyword>
<dbReference type="EC" id="3.4.23.36" evidence="9"/>
<evidence type="ECO:0000256" key="6">
    <source>
        <dbReference type="ARBA" id="ARBA00022801"/>
    </source>
</evidence>
<dbReference type="RefSeq" id="WP_127351808.1">
    <property type="nucleotide sequence ID" value="NZ_CP034791.1"/>
</dbReference>
<evidence type="ECO:0000256" key="8">
    <source>
        <dbReference type="ARBA" id="ARBA00023136"/>
    </source>
</evidence>